<dbReference type="PANTHER" id="PTHR12526:SF630">
    <property type="entry name" value="GLYCOSYLTRANSFERASE"/>
    <property type="match status" value="1"/>
</dbReference>
<dbReference type="PANTHER" id="PTHR12526">
    <property type="entry name" value="GLYCOSYLTRANSFERASE"/>
    <property type="match status" value="1"/>
</dbReference>
<dbReference type="EMBL" id="CP134145">
    <property type="protein sequence ID" value="WNC71183.1"/>
    <property type="molecule type" value="Genomic_DNA"/>
</dbReference>
<organism evidence="2 3">
    <name type="scientific">Thalassotalea psychrophila</name>
    <dbReference type="NCBI Taxonomy" id="3065647"/>
    <lineage>
        <taxon>Bacteria</taxon>
        <taxon>Pseudomonadati</taxon>
        <taxon>Pseudomonadota</taxon>
        <taxon>Gammaproteobacteria</taxon>
        <taxon>Alteromonadales</taxon>
        <taxon>Colwelliaceae</taxon>
        <taxon>Thalassotalea</taxon>
    </lineage>
</organism>
<dbReference type="CDD" id="cd03801">
    <property type="entry name" value="GT4_PimA-like"/>
    <property type="match status" value="1"/>
</dbReference>
<evidence type="ECO:0000259" key="1">
    <source>
        <dbReference type="Pfam" id="PF00534"/>
    </source>
</evidence>
<dbReference type="Proteomes" id="UP001258994">
    <property type="component" value="Chromosome"/>
</dbReference>
<evidence type="ECO:0000313" key="3">
    <source>
        <dbReference type="Proteomes" id="UP001258994"/>
    </source>
</evidence>
<protein>
    <submittedName>
        <fullName evidence="2">Glycosyltransferase family 4 protein</fullName>
        <ecNumber evidence="2">2.4.-.-</ecNumber>
    </submittedName>
</protein>
<dbReference type="EC" id="2.4.-.-" evidence="2"/>
<sequence>MEELRSKKIIHIFNELKFSGAEMMYAQAGRFFENKGYKLVAISTAKDVGEFAPNLKKNNYSIKHFPLKCLKLNNVLQFVLYFYNFYKYLKKENASVLHIHKSKHFWFFSLCGFLAGYRVIRTVHSVFKNRKVTWLKAVLERYSARKLFGLTFQSIGQSVFENERDYYKNSTVKVNNWFDESKFYPLTDNSEKNKIRAELNIPIDCFVVVSVGGCCDMKNHHHIIKALANLPNSIDIFYLHLGRGETECKEKELTFKCGLESKVRFVGNTTSVRKYLVASDLYLMPSDFEGLGNSALEAMACGLPSILYNVVGLRDLIEDDDLGLLINPNIEGLINSIIKLYKSPTLREEMKIKAITKANKEYSLEHGVESILDLYKLSDK</sequence>
<keyword evidence="2" id="KW-0808">Transferase</keyword>
<dbReference type="RefSeq" id="WP_348390318.1">
    <property type="nucleotide sequence ID" value="NZ_CP134145.1"/>
</dbReference>
<dbReference type="Pfam" id="PF00534">
    <property type="entry name" value="Glycos_transf_1"/>
    <property type="match status" value="1"/>
</dbReference>
<evidence type="ECO:0000313" key="2">
    <source>
        <dbReference type="EMBL" id="WNC71183.1"/>
    </source>
</evidence>
<proteinExistence type="predicted"/>
<dbReference type="SUPFAM" id="SSF53756">
    <property type="entry name" value="UDP-Glycosyltransferase/glycogen phosphorylase"/>
    <property type="match status" value="1"/>
</dbReference>
<dbReference type="InterPro" id="IPR001296">
    <property type="entry name" value="Glyco_trans_1"/>
</dbReference>
<dbReference type="Gene3D" id="3.40.50.2000">
    <property type="entry name" value="Glycogen Phosphorylase B"/>
    <property type="match status" value="2"/>
</dbReference>
<dbReference type="GO" id="GO:0016757">
    <property type="term" value="F:glycosyltransferase activity"/>
    <property type="evidence" value="ECO:0007669"/>
    <property type="project" value="UniProtKB-KW"/>
</dbReference>
<keyword evidence="2" id="KW-0328">Glycosyltransferase</keyword>
<reference evidence="3" key="1">
    <citation type="submission" date="2023-09" db="EMBL/GenBank/DDBJ databases">
        <authorList>
            <person name="Li S."/>
            <person name="Li X."/>
            <person name="Zhang C."/>
            <person name="Zhao Z."/>
        </authorList>
    </citation>
    <scope>NUCLEOTIDE SEQUENCE [LARGE SCALE GENOMIC DNA]</scope>
    <source>
        <strain evidence="3">SQ149</strain>
    </source>
</reference>
<gene>
    <name evidence="2" type="ORF">RGQ13_13765</name>
</gene>
<accession>A0ABY9TQT5</accession>
<name>A0ABY9TQT5_9GAMM</name>
<keyword evidence="3" id="KW-1185">Reference proteome</keyword>
<feature type="domain" description="Glycosyl transferase family 1" evidence="1">
    <location>
        <begin position="192"/>
        <end position="354"/>
    </location>
</feature>